<comment type="caution">
    <text evidence="1">The sequence shown here is derived from an EMBL/GenBank/DDBJ whole genome shotgun (WGS) entry which is preliminary data.</text>
</comment>
<organism evidence="1 2">
    <name type="scientific">Paenarthrobacter nicotinovorans</name>
    <name type="common">Arthrobacter nicotinovorans</name>
    <dbReference type="NCBI Taxonomy" id="29320"/>
    <lineage>
        <taxon>Bacteria</taxon>
        <taxon>Bacillati</taxon>
        <taxon>Actinomycetota</taxon>
        <taxon>Actinomycetes</taxon>
        <taxon>Micrococcales</taxon>
        <taxon>Micrococcaceae</taxon>
        <taxon>Paenarthrobacter</taxon>
    </lineage>
</organism>
<keyword evidence="2" id="KW-1185">Reference proteome</keyword>
<dbReference type="EMBL" id="JAUSSW010000007">
    <property type="protein sequence ID" value="MDQ0103108.1"/>
    <property type="molecule type" value="Genomic_DNA"/>
</dbReference>
<reference evidence="1 2" key="1">
    <citation type="submission" date="2023-07" db="EMBL/GenBank/DDBJ databases">
        <title>Sorghum-associated microbial communities from plants grown in Nebraska, USA.</title>
        <authorList>
            <person name="Schachtman D."/>
        </authorList>
    </citation>
    <scope>NUCLEOTIDE SEQUENCE [LARGE SCALE GENOMIC DNA]</scope>
    <source>
        <strain evidence="1 2">CC523</strain>
    </source>
</reference>
<evidence type="ECO:0000313" key="2">
    <source>
        <dbReference type="Proteomes" id="UP001244563"/>
    </source>
</evidence>
<dbReference type="RefSeq" id="WP_156524806.1">
    <property type="nucleotide sequence ID" value="NZ_BDDW01000011.1"/>
</dbReference>
<dbReference type="Proteomes" id="UP001244563">
    <property type="component" value="Unassembled WGS sequence"/>
</dbReference>
<sequence>MTVWVAVAAPRCWNTTSVFVAELDGANEMMPLTLKSTEGSPVPTHLITVFEMAPSAPLE</sequence>
<evidence type="ECO:0000313" key="1">
    <source>
        <dbReference type="EMBL" id="MDQ0103108.1"/>
    </source>
</evidence>
<gene>
    <name evidence="1" type="ORF">J2T10_002765</name>
</gene>
<protein>
    <submittedName>
        <fullName evidence="1">Uncharacterized protein</fullName>
    </submittedName>
</protein>
<proteinExistence type="predicted"/>
<name>A0ABT9TQE8_PAENI</name>
<accession>A0ABT9TQE8</accession>